<dbReference type="PANTHER" id="PTHR23407:SF1">
    <property type="entry name" value="5-FORMYLTETRAHYDROFOLATE CYCLO-LIGASE"/>
    <property type="match status" value="1"/>
</dbReference>
<name>A0ABT9V603_9BACL</name>
<evidence type="ECO:0000256" key="4">
    <source>
        <dbReference type="RuleBase" id="RU361279"/>
    </source>
</evidence>
<dbReference type="GO" id="GO:0030272">
    <property type="term" value="F:5-formyltetrahydrofolate cyclo-ligase activity"/>
    <property type="evidence" value="ECO:0007669"/>
    <property type="project" value="UniProtKB-EC"/>
</dbReference>
<gene>
    <name evidence="5" type="ORF">J2S07_002704</name>
</gene>
<comment type="catalytic activity">
    <reaction evidence="4">
        <text>(6S)-5-formyl-5,6,7,8-tetrahydrofolate + ATP = (6R)-5,10-methenyltetrahydrofolate + ADP + phosphate</text>
        <dbReference type="Rhea" id="RHEA:10488"/>
        <dbReference type="ChEBI" id="CHEBI:30616"/>
        <dbReference type="ChEBI" id="CHEBI:43474"/>
        <dbReference type="ChEBI" id="CHEBI:57455"/>
        <dbReference type="ChEBI" id="CHEBI:57457"/>
        <dbReference type="ChEBI" id="CHEBI:456216"/>
        <dbReference type="EC" id="6.3.3.2"/>
    </reaction>
</comment>
<dbReference type="Pfam" id="PF01812">
    <property type="entry name" value="5-FTHF_cyc-lig"/>
    <property type="match status" value="1"/>
</dbReference>
<proteinExistence type="inferred from homology"/>
<protein>
    <recommendedName>
        <fullName evidence="4">5-formyltetrahydrofolate cyclo-ligase</fullName>
        <ecNumber evidence="4">6.3.3.2</ecNumber>
    </recommendedName>
</protein>
<keyword evidence="4" id="KW-0479">Metal-binding</keyword>
<dbReference type="SUPFAM" id="SSF100950">
    <property type="entry name" value="NagB/RpiA/CoA transferase-like"/>
    <property type="match status" value="1"/>
</dbReference>
<evidence type="ECO:0000256" key="3">
    <source>
        <dbReference type="ARBA" id="ARBA00022840"/>
    </source>
</evidence>
<dbReference type="Gene3D" id="3.40.50.10420">
    <property type="entry name" value="NagB/RpiA/CoA transferase-like"/>
    <property type="match status" value="1"/>
</dbReference>
<keyword evidence="6" id="KW-1185">Reference proteome</keyword>
<accession>A0ABT9V603</accession>
<evidence type="ECO:0000313" key="6">
    <source>
        <dbReference type="Proteomes" id="UP001231362"/>
    </source>
</evidence>
<dbReference type="NCBIfam" id="TIGR02727">
    <property type="entry name" value="MTHFS_bact"/>
    <property type="match status" value="1"/>
</dbReference>
<reference evidence="5 6" key="1">
    <citation type="submission" date="2023-07" db="EMBL/GenBank/DDBJ databases">
        <title>Genomic Encyclopedia of Type Strains, Phase IV (KMG-IV): sequencing the most valuable type-strain genomes for metagenomic binning, comparative biology and taxonomic classification.</title>
        <authorList>
            <person name="Goeker M."/>
        </authorList>
    </citation>
    <scope>NUCLEOTIDE SEQUENCE [LARGE SCALE GENOMIC DNA]</scope>
    <source>
        <strain evidence="5 6">DSM 23948</strain>
    </source>
</reference>
<dbReference type="InterPro" id="IPR002698">
    <property type="entry name" value="FTHF_cligase"/>
</dbReference>
<dbReference type="InterPro" id="IPR024185">
    <property type="entry name" value="FTHF_cligase-like_sf"/>
</dbReference>
<keyword evidence="2 4" id="KW-0547">Nucleotide-binding</keyword>
<evidence type="ECO:0000313" key="5">
    <source>
        <dbReference type="EMBL" id="MDQ0156384.1"/>
    </source>
</evidence>
<dbReference type="EMBL" id="JAUSTU010000012">
    <property type="protein sequence ID" value="MDQ0156384.1"/>
    <property type="molecule type" value="Genomic_DNA"/>
</dbReference>
<sequence length="189" mass="21788">MEEKKAIRNQLKQQLGQIQRPMYEHLSYKIAQKLYNSPVWTEAKIVGLTISKMPEVDTYQIIRKAWEQGKTVVVPKCYPNDKAMKFRVLKAFEELESVYYGLYEPIEDVTEEICKSDIDLIIVPGIAFNREGYRIGFGGGYYDRYLADYKGVAISLAFNTQIVQTLPIEGHDIPVSKIFTDEETIEIYG</sequence>
<dbReference type="InterPro" id="IPR037171">
    <property type="entry name" value="NagB/RpiA_transferase-like"/>
</dbReference>
<dbReference type="Proteomes" id="UP001231362">
    <property type="component" value="Unassembled WGS sequence"/>
</dbReference>
<keyword evidence="5" id="KW-0436">Ligase</keyword>
<organism evidence="5 6">
    <name type="scientific">Anoxybacillus andreesenii</name>
    <dbReference type="NCBI Taxonomy" id="1325932"/>
    <lineage>
        <taxon>Bacteria</taxon>
        <taxon>Bacillati</taxon>
        <taxon>Bacillota</taxon>
        <taxon>Bacilli</taxon>
        <taxon>Bacillales</taxon>
        <taxon>Anoxybacillaceae</taxon>
        <taxon>Anoxybacillus</taxon>
    </lineage>
</organism>
<comment type="similarity">
    <text evidence="1 4">Belongs to the 5-formyltetrahydrofolate cyclo-ligase family.</text>
</comment>
<evidence type="ECO:0000256" key="1">
    <source>
        <dbReference type="ARBA" id="ARBA00010638"/>
    </source>
</evidence>
<comment type="cofactor">
    <cofactor evidence="4">
        <name>Mg(2+)</name>
        <dbReference type="ChEBI" id="CHEBI:18420"/>
    </cofactor>
</comment>
<keyword evidence="3 4" id="KW-0067">ATP-binding</keyword>
<dbReference type="PANTHER" id="PTHR23407">
    <property type="entry name" value="ATPASE INHIBITOR/5-FORMYLTETRAHYDROFOLATE CYCLO-LIGASE"/>
    <property type="match status" value="1"/>
</dbReference>
<comment type="caution">
    <text evidence="5">The sequence shown here is derived from an EMBL/GenBank/DDBJ whole genome shotgun (WGS) entry which is preliminary data.</text>
</comment>
<dbReference type="RefSeq" id="WP_307150898.1">
    <property type="nucleotide sequence ID" value="NZ_JAUSTU010000012.1"/>
</dbReference>
<dbReference type="EC" id="6.3.3.2" evidence="4"/>
<keyword evidence="4" id="KW-0460">Magnesium</keyword>
<evidence type="ECO:0000256" key="2">
    <source>
        <dbReference type="ARBA" id="ARBA00022741"/>
    </source>
</evidence>
<dbReference type="PIRSF" id="PIRSF006806">
    <property type="entry name" value="FTHF_cligase"/>
    <property type="match status" value="1"/>
</dbReference>